<evidence type="ECO:0000256" key="5">
    <source>
        <dbReference type="HAMAP-Rule" id="MF_00651"/>
    </source>
</evidence>
<dbReference type="CDD" id="cd16964">
    <property type="entry name" value="YqgF"/>
    <property type="match status" value="1"/>
</dbReference>
<dbReference type="GO" id="GO:0004518">
    <property type="term" value="F:nuclease activity"/>
    <property type="evidence" value="ECO:0007669"/>
    <property type="project" value="UniProtKB-KW"/>
</dbReference>
<dbReference type="InterPro" id="IPR006641">
    <property type="entry name" value="YqgF/RNaseH-like_dom"/>
</dbReference>
<keyword evidence="4 5" id="KW-0378">Hydrolase</keyword>
<reference evidence="8" key="1">
    <citation type="journal article" date="2014" name="Sci. Data">
        <title>Genomes of diverse isolates of the marine cyanobacterium Prochlorococcus.</title>
        <authorList>
            <person name="Biller S."/>
            <person name="Berube P."/>
            <person name="Thompson J."/>
            <person name="Kelly L."/>
            <person name="Roggensack S."/>
            <person name="Awad L."/>
            <person name="Roache-Johnson K."/>
            <person name="Ding H."/>
            <person name="Giovannoni S.J."/>
            <person name="Moore L.R."/>
            <person name="Chisholm S.W."/>
        </authorList>
    </citation>
    <scope>NUCLEOTIDE SEQUENCE [LARGE SCALE GENOMIC DNA]</scope>
    <source>
        <strain evidence="8">MIT 9302</strain>
    </source>
</reference>
<dbReference type="SUPFAM" id="SSF53098">
    <property type="entry name" value="Ribonuclease H-like"/>
    <property type="match status" value="1"/>
</dbReference>
<gene>
    <name evidence="7" type="ORF">EU96_0444</name>
</gene>
<dbReference type="RefSeq" id="WP_032526072.1">
    <property type="nucleotide sequence ID" value="NZ_CP138951.1"/>
</dbReference>
<dbReference type="eggNOG" id="COG0816">
    <property type="taxonomic scope" value="Bacteria"/>
</dbReference>
<dbReference type="GO" id="GO:0005829">
    <property type="term" value="C:cytosol"/>
    <property type="evidence" value="ECO:0007669"/>
    <property type="project" value="TreeGrafter"/>
</dbReference>
<organism evidence="7 8">
    <name type="scientific">Prochlorococcus marinus str. MIT 9302</name>
    <dbReference type="NCBI Taxonomy" id="74545"/>
    <lineage>
        <taxon>Bacteria</taxon>
        <taxon>Bacillati</taxon>
        <taxon>Cyanobacteriota</taxon>
        <taxon>Cyanophyceae</taxon>
        <taxon>Synechococcales</taxon>
        <taxon>Prochlorococcaceae</taxon>
        <taxon>Prochlorococcus</taxon>
    </lineage>
</organism>
<comment type="subcellular location">
    <subcellularLocation>
        <location evidence="5">Cytoplasm</location>
    </subcellularLocation>
</comment>
<evidence type="ECO:0000256" key="4">
    <source>
        <dbReference type="ARBA" id="ARBA00022801"/>
    </source>
</evidence>
<dbReference type="Gene3D" id="3.30.420.140">
    <property type="entry name" value="YqgF/RNase H-like domain"/>
    <property type="match status" value="1"/>
</dbReference>
<keyword evidence="1 5" id="KW-0963">Cytoplasm</keyword>
<dbReference type="PANTHER" id="PTHR33317">
    <property type="entry name" value="POLYNUCLEOTIDYL TRANSFERASE, RIBONUCLEASE H-LIKE SUPERFAMILY PROTEIN"/>
    <property type="match status" value="1"/>
</dbReference>
<name>A0A0A2ACA9_PROMR</name>
<evidence type="ECO:0000313" key="7">
    <source>
        <dbReference type="EMBL" id="KGF98481.1"/>
    </source>
</evidence>
<dbReference type="GO" id="GO:0000967">
    <property type="term" value="P:rRNA 5'-end processing"/>
    <property type="evidence" value="ECO:0007669"/>
    <property type="project" value="UniProtKB-UniRule"/>
</dbReference>
<dbReference type="GO" id="GO:0016788">
    <property type="term" value="F:hydrolase activity, acting on ester bonds"/>
    <property type="evidence" value="ECO:0007669"/>
    <property type="project" value="UniProtKB-UniRule"/>
</dbReference>
<dbReference type="EC" id="3.1.-.-" evidence="5"/>
<evidence type="ECO:0000313" key="8">
    <source>
        <dbReference type="Proteomes" id="UP000030445"/>
    </source>
</evidence>
<keyword evidence="3 5" id="KW-0540">Nuclease</keyword>
<sequence>MKFCKPKPKSILSLDIGSKRIGLAYCDPLCITSNILPAVKRFENNQEIKIIKNYINEFNLTGFIVGIPLDDEGKMTTQAIDCKNYGQLLSNKLKLPFSYVNEHSSTWESLNRFGIKKDKSGLIDSFSAKVILEQWIKEGPELEELAGKAQIKY</sequence>
<dbReference type="NCBIfam" id="TIGR00250">
    <property type="entry name" value="RNAse_H_YqgF"/>
    <property type="match status" value="1"/>
</dbReference>
<dbReference type="PANTHER" id="PTHR33317:SF4">
    <property type="entry name" value="POLYNUCLEOTIDYL TRANSFERASE, RIBONUCLEASE H-LIKE SUPERFAMILY PROTEIN"/>
    <property type="match status" value="1"/>
</dbReference>
<dbReference type="InterPro" id="IPR037027">
    <property type="entry name" value="YqgF/RNaseH-like_dom_sf"/>
</dbReference>
<dbReference type="HAMAP" id="MF_00651">
    <property type="entry name" value="Nuclease_YqgF"/>
    <property type="match status" value="1"/>
</dbReference>
<evidence type="ECO:0000256" key="2">
    <source>
        <dbReference type="ARBA" id="ARBA00022517"/>
    </source>
</evidence>
<evidence type="ECO:0000256" key="3">
    <source>
        <dbReference type="ARBA" id="ARBA00022722"/>
    </source>
</evidence>
<dbReference type="EMBL" id="JNAM01000005">
    <property type="protein sequence ID" value="KGF98481.1"/>
    <property type="molecule type" value="Genomic_DNA"/>
</dbReference>
<comment type="caution">
    <text evidence="7">The sequence shown here is derived from an EMBL/GenBank/DDBJ whole genome shotgun (WGS) entry which is preliminary data.</text>
</comment>
<evidence type="ECO:0000259" key="6">
    <source>
        <dbReference type="SMART" id="SM00732"/>
    </source>
</evidence>
<dbReference type="STRING" id="74545.EU96_0444"/>
<dbReference type="SMART" id="SM00732">
    <property type="entry name" value="YqgFc"/>
    <property type="match status" value="1"/>
</dbReference>
<dbReference type="Pfam" id="PF03652">
    <property type="entry name" value="RuvX"/>
    <property type="match status" value="1"/>
</dbReference>
<dbReference type="AlphaFoldDB" id="A0A0A2ACA9"/>
<dbReference type="Proteomes" id="UP000030445">
    <property type="component" value="Unassembled WGS sequence"/>
</dbReference>
<dbReference type="InterPro" id="IPR012337">
    <property type="entry name" value="RNaseH-like_sf"/>
</dbReference>
<protein>
    <recommendedName>
        <fullName evidence="5">Putative pre-16S rRNA nuclease</fullName>
        <ecNumber evidence="5">3.1.-.-</ecNumber>
    </recommendedName>
</protein>
<comment type="similarity">
    <text evidence="5">Belongs to the YqgF HJR family.</text>
</comment>
<proteinExistence type="inferred from homology"/>
<accession>A0A0A2ACA9</accession>
<dbReference type="InterPro" id="IPR005227">
    <property type="entry name" value="YqgF"/>
</dbReference>
<feature type="domain" description="YqgF/RNase H-like" evidence="6">
    <location>
        <begin position="9"/>
        <end position="109"/>
    </location>
</feature>
<evidence type="ECO:0000256" key="1">
    <source>
        <dbReference type="ARBA" id="ARBA00022490"/>
    </source>
</evidence>
<comment type="function">
    <text evidence="5">Could be a nuclease involved in processing of the 5'-end of pre-16S rRNA.</text>
</comment>
<dbReference type="OrthoDB" id="9796140at2"/>
<keyword evidence="2 5" id="KW-0690">Ribosome biogenesis</keyword>